<dbReference type="SUPFAM" id="SSF53474">
    <property type="entry name" value="alpha/beta-Hydrolases"/>
    <property type="match status" value="1"/>
</dbReference>
<gene>
    <name evidence="6" type="ORF">NL394_04495</name>
</gene>
<keyword evidence="7" id="KW-1185">Reference proteome</keyword>
<sequence length="514" mass="54866">MKSAPRRFAAFCLAMVSMLVLSACSLPFLPAPTAKPSTSTVDPSIAASAPEGLEKFYSQGVEWSSCEDGFECGKVQVPLDYGKPDSEEITLSAIKLASNGSKKGTVLINPGGPGGSGVDFVKDSGKSHFTQKLRSNYDIVGFDPRGVKRSAPVTCMSSDAERDAAREKDFRKDTDEGLAAALAFNKTVAKQCAEKTGPVLEHIDTVSAAKDLDVLRAVVNDAKLNYLGYSYGTFLGSTYADLFPENVGRLVLDGAVDPSISNEELTAGQARAFEKAIRTYVANCLGQNNCPLSGGVDNGVQEIRDLINAVDANPQTARDGRLVTGTEFVNGLILPLYDNQSWPALTQALETAFSGDVSQMLRIADLGADRDPSGKYTSNSAFAFTAINCLDYPMVTDTAGMRAEEAKLKQDSPTFGSFFAYGGLTCKEWPYQPKRQPAAVDYTGSAPIVVIGTTGDPATPLEWSESLRKQLENAALVTWEGEGHTAYGRSNSCVSTAVDDYFVDGKLPQDGLKC</sequence>
<proteinExistence type="inferred from homology"/>
<evidence type="ECO:0000313" key="6">
    <source>
        <dbReference type="EMBL" id="UYV98494.1"/>
    </source>
</evidence>
<organism evidence="6 7">
    <name type="scientific">Paenarthrobacter ureafaciens</name>
    <dbReference type="NCBI Taxonomy" id="37931"/>
    <lineage>
        <taxon>Bacteria</taxon>
        <taxon>Bacillati</taxon>
        <taxon>Actinomycetota</taxon>
        <taxon>Actinomycetes</taxon>
        <taxon>Micrococcales</taxon>
        <taxon>Micrococcaceae</taxon>
        <taxon>Paenarthrobacter</taxon>
    </lineage>
</organism>
<accession>A0AAX3EKG7</accession>
<comment type="similarity">
    <text evidence="1">Belongs to the peptidase S33 family.</text>
</comment>
<dbReference type="RefSeq" id="WP_021474259.1">
    <property type="nucleotide sequence ID" value="NZ_BDMH01000005.1"/>
</dbReference>
<keyword evidence="2 4" id="KW-0732">Signal</keyword>
<dbReference type="InterPro" id="IPR013595">
    <property type="entry name" value="Pept_S33_TAP-like_C"/>
</dbReference>
<evidence type="ECO:0000256" key="3">
    <source>
        <dbReference type="ARBA" id="ARBA00022801"/>
    </source>
</evidence>
<dbReference type="Gene3D" id="3.40.50.1820">
    <property type="entry name" value="alpha/beta hydrolase"/>
    <property type="match status" value="1"/>
</dbReference>
<reference evidence="6" key="1">
    <citation type="submission" date="2022-07" db="EMBL/GenBank/DDBJ databases">
        <authorList>
            <person name="Wu T."/>
        </authorList>
    </citation>
    <scope>NUCLEOTIDE SEQUENCE</scope>
    <source>
        <strain evidence="6">SD-1</strain>
    </source>
</reference>
<evidence type="ECO:0000259" key="5">
    <source>
        <dbReference type="Pfam" id="PF08386"/>
    </source>
</evidence>
<dbReference type="PROSITE" id="PS51257">
    <property type="entry name" value="PROKAR_LIPOPROTEIN"/>
    <property type="match status" value="1"/>
</dbReference>
<dbReference type="Pfam" id="PF08386">
    <property type="entry name" value="Abhydrolase_4"/>
    <property type="match status" value="1"/>
</dbReference>
<evidence type="ECO:0000256" key="2">
    <source>
        <dbReference type="ARBA" id="ARBA00022729"/>
    </source>
</evidence>
<dbReference type="InterPro" id="IPR029058">
    <property type="entry name" value="AB_hydrolase_fold"/>
</dbReference>
<feature type="signal peptide" evidence="4">
    <location>
        <begin position="1"/>
        <end position="22"/>
    </location>
</feature>
<dbReference type="PANTHER" id="PTHR43248">
    <property type="entry name" value="2-SUCCINYL-6-HYDROXY-2,4-CYCLOHEXADIENE-1-CARBOXYLATE SYNTHASE"/>
    <property type="match status" value="1"/>
</dbReference>
<dbReference type="GO" id="GO:0016787">
    <property type="term" value="F:hydrolase activity"/>
    <property type="evidence" value="ECO:0007669"/>
    <property type="project" value="UniProtKB-KW"/>
</dbReference>
<dbReference type="GeneID" id="79886258"/>
<keyword evidence="3 6" id="KW-0378">Hydrolase</keyword>
<protein>
    <submittedName>
        <fullName evidence="6">Alpha/beta hydrolase</fullName>
    </submittedName>
</protein>
<feature type="chain" id="PRO_5043522556" evidence="4">
    <location>
        <begin position="23"/>
        <end position="514"/>
    </location>
</feature>
<dbReference type="Proteomes" id="UP001163293">
    <property type="component" value="Chromosome"/>
</dbReference>
<dbReference type="PANTHER" id="PTHR43248:SF29">
    <property type="entry name" value="TRIPEPTIDYL AMINOPEPTIDASE"/>
    <property type="match status" value="1"/>
</dbReference>
<dbReference type="InterPro" id="IPR051601">
    <property type="entry name" value="Serine_prot/Carboxylest_S33"/>
</dbReference>
<name>A0AAX3EKG7_PAEUR</name>
<feature type="domain" description="Peptidase S33 tripeptidyl aminopeptidase-like C-terminal" evidence="5">
    <location>
        <begin position="412"/>
        <end position="514"/>
    </location>
</feature>
<evidence type="ECO:0000313" key="7">
    <source>
        <dbReference type="Proteomes" id="UP001163293"/>
    </source>
</evidence>
<evidence type="ECO:0000256" key="4">
    <source>
        <dbReference type="SAM" id="SignalP"/>
    </source>
</evidence>
<dbReference type="AlphaFoldDB" id="A0AAX3EKG7"/>
<dbReference type="EMBL" id="CP101185">
    <property type="protein sequence ID" value="UYV98494.1"/>
    <property type="molecule type" value="Genomic_DNA"/>
</dbReference>
<evidence type="ECO:0000256" key="1">
    <source>
        <dbReference type="ARBA" id="ARBA00010088"/>
    </source>
</evidence>